<dbReference type="Gene3D" id="3.40.1360.10">
    <property type="match status" value="1"/>
</dbReference>
<evidence type="ECO:0000313" key="4">
    <source>
        <dbReference type="EMBL" id="EDO53599.1"/>
    </source>
</evidence>
<dbReference type="SUPFAM" id="SSF56935">
    <property type="entry name" value="Porins"/>
    <property type="match status" value="1"/>
</dbReference>
<evidence type="ECO:0000259" key="2">
    <source>
        <dbReference type="Pfam" id="PF07715"/>
    </source>
</evidence>
<reference evidence="4" key="2">
    <citation type="submission" date="2013-11" db="EMBL/GenBank/DDBJ databases">
        <title>Draft genome sequence of Bacteroides uniformis (ATCC 8492).</title>
        <authorList>
            <person name="Sudarsanam P."/>
            <person name="Ley R."/>
            <person name="Guruge J."/>
            <person name="Turnbaugh P.J."/>
            <person name="Mahowald M."/>
            <person name="Liep D."/>
            <person name="Gordon J."/>
        </authorList>
    </citation>
    <scope>NUCLEOTIDE SEQUENCE</scope>
    <source>
        <strain evidence="4">ATCC 8492</strain>
    </source>
</reference>
<dbReference type="InterPro" id="IPR008969">
    <property type="entry name" value="CarboxyPept-like_regulatory"/>
</dbReference>
<feature type="domain" description="TonB-dependent receptor plug" evidence="2">
    <location>
        <begin position="142"/>
        <end position="241"/>
    </location>
</feature>
<dbReference type="InterPro" id="IPR012910">
    <property type="entry name" value="Plug_dom"/>
</dbReference>
<name>A0ABC9NAC7_BACUC</name>
<proteinExistence type="predicted"/>
<gene>
    <name evidence="4" type="ORF">BACUNI_02878</name>
</gene>
<dbReference type="InterPro" id="IPR025054">
    <property type="entry name" value="DUF3991"/>
</dbReference>
<protein>
    <recommendedName>
        <fullName evidence="6">DUF3991 domain-containing protein</fullName>
    </recommendedName>
</protein>
<dbReference type="Gene3D" id="2.60.40.1120">
    <property type="entry name" value="Carboxypeptidase-like, regulatory domain"/>
    <property type="match status" value="1"/>
</dbReference>
<dbReference type="EMBL" id="AAYH02000045">
    <property type="protein sequence ID" value="EDO53599.1"/>
    <property type="molecule type" value="Genomic_DNA"/>
</dbReference>
<dbReference type="Pfam" id="PF13155">
    <property type="entry name" value="Toprim_2"/>
    <property type="match status" value="1"/>
</dbReference>
<comment type="caution">
    <text evidence="4">The sequence shown here is derived from an EMBL/GenBank/DDBJ whole genome shotgun (WGS) entry which is preliminary data.</text>
</comment>
<feature type="domain" description="DUF3991" evidence="3">
    <location>
        <begin position="256"/>
        <end position="325"/>
    </location>
</feature>
<dbReference type="CDD" id="cd01029">
    <property type="entry name" value="TOPRIM_primases"/>
    <property type="match status" value="1"/>
</dbReference>
<evidence type="ECO:0008006" key="6">
    <source>
        <dbReference type="Google" id="ProtNLM"/>
    </source>
</evidence>
<feature type="transmembrane region" description="Helical" evidence="1">
    <location>
        <begin position="6"/>
        <end position="26"/>
    </location>
</feature>
<keyword evidence="1" id="KW-0472">Membrane</keyword>
<dbReference type="AlphaFoldDB" id="A0ABC9NAC7"/>
<dbReference type="FunFam" id="2.60.40.1120:FF:000003">
    <property type="entry name" value="Outer membrane protein Omp121"/>
    <property type="match status" value="1"/>
</dbReference>
<dbReference type="Gene3D" id="2.170.130.10">
    <property type="entry name" value="TonB-dependent receptor, plug domain"/>
    <property type="match status" value="1"/>
</dbReference>
<dbReference type="Pfam" id="PF07715">
    <property type="entry name" value="Plug"/>
    <property type="match status" value="1"/>
</dbReference>
<dbReference type="Proteomes" id="UP000004110">
    <property type="component" value="Unassembled WGS sequence"/>
</dbReference>
<keyword evidence="5" id="KW-1185">Reference proteome</keyword>
<dbReference type="Pfam" id="PF13715">
    <property type="entry name" value="CarbopepD_reg_2"/>
    <property type="match status" value="1"/>
</dbReference>
<keyword evidence="1" id="KW-1133">Transmembrane helix</keyword>
<reference evidence="4" key="1">
    <citation type="submission" date="2007-06" db="EMBL/GenBank/DDBJ databases">
        <authorList>
            <person name="Fulton L."/>
            <person name="Clifton S."/>
            <person name="Fulton B."/>
            <person name="Xu J."/>
            <person name="Minx P."/>
            <person name="Pepin K.H."/>
            <person name="Johnson M."/>
            <person name="Thiruvilangam P."/>
            <person name="Bhonagiri V."/>
            <person name="Nash W.E."/>
            <person name="Mardis E.R."/>
            <person name="Wilson R.K."/>
        </authorList>
    </citation>
    <scope>NUCLEOTIDE SEQUENCE [LARGE SCALE GENOMIC DNA]</scope>
    <source>
        <strain evidence="4">ATCC 8492</strain>
    </source>
</reference>
<feature type="transmembrane region" description="Helical" evidence="1">
    <location>
        <begin position="33"/>
        <end position="52"/>
    </location>
</feature>
<evidence type="ECO:0000256" key="1">
    <source>
        <dbReference type="SAM" id="Phobius"/>
    </source>
</evidence>
<organism evidence="4 5">
    <name type="scientific">Bacteroides uniformis (strain ATCC 8492 / DSM 6597 / CCUG 4942 / CIP 103695 / JCM 5828 / KCTC 5204 / NCTC 13054 / VPI 0061)</name>
    <dbReference type="NCBI Taxonomy" id="411479"/>
    <lineage>
        <taxon>Bacteria</taxon>
        <taxon>Pseudomonadati</taxon>
        <taxon>Bacteroidota</taxon>
        <taxon>Bacteroidia</taxon>
        <taxon>Bacteroidales</taxon>
        <taxon>Bacteroidaceae</taxon>
        <taxon>Bacteroides</taxon>
    </lineage>
</organism>
<sequence>MDIIIRFICTTILNLIVLILIINFNICTMKRKVLLSTLFLILHFTVALAQQVTISGQVLDEKSEPLIGATINIEGTTNAVITDLEGKFTIKVLPSEKLVISYLGYKPKTITIGKNRRFDIILDPSVTEMDEVVVVGYGSQRKSDIATAVASVNIKDIVNSSSTQTLQALQGKISGVQIIPTDGSLSSGMTFRIRGVNSVTGGTQPLFVIDGVPMPTQQITNEDTETVNNPLLGLNPNDIESNLNYWNPRPIKKDNPYLTVQRKLSPQTVEDFANRLFIYQVGKNNHIGFPFRKPSQMEILNFEMRNYFAETNTNYKAFATGGDKAQSCWMANFVPFDKVTDIYLFESAIDAMSFYEINHYTKETTCAFISTGGYVTKSQIENISRIFPSDKVKWNCCYDNDASGNGFDITTAYYLKGEECKAFARTNTGDTYKTIYLSFPDGNTQTFKEDAFSSGEYLKQHGIDNVNIIKPSRYKDWNELLVYYKRFDLNLGPGMKFIPAIEKTISQLNLRGYEQLANSISSSTKELADSLLEQANYCISAPLAESGAYTLMVDCNIFMGLDTMVPVPSNLYVIEKCTQKKISAHAINEFLKKEYINIFRDMSSSDFKNFLEKDILTYTKGAVEKNFEKVILTFGWSLKPSILKKKSFDLEHGI</sequence>
<keyword evidence="1" id="KW-0812">Transmembrane</keyword>
<dbReference type="InterPro" id="IPR034154">
    <property type="entry name" value="TOPRIM_DnaG/twinkle"/>
</dbReference>
<dbReference type="SUPFAM" id="SSF49464">
    <property type="entry name" value="Carboxypeptidase regulatory domain-like"/>
    <property type="match status" value="1"/>
</dbReference>
<evidence type="ECO:0000259" key="3">
    <source>
        <dbReference type="Pfam" id="PF13154"/>
    </source>
</evidence>
<dbReference type="InterPro" id="IPR037066">
    <property type="entry name" value="Plug_dom_sf"/>
</dbReference>
<dbReference type="Pfam" id="PF13154">
    <property type="entry name" value="DUF3991"/>
    <property type="match status" value="1"/>
</dbReference>
<accession>A0ABC9NAC7</accession>
<evidence type="ECO:0000313" key="5">
    <source>
        <dbReference type="Proteomes" id="UP000004110"/>
    </source>
</evidence>